<protein>
    <submittedName>
        <fullName evidence="2">Uncharacterized protein</fullName>
    </submittedName>
</protein>
<dbReference type="KEGG" id="mlr:MELLADRAFT_108605"/>
<keyword evidence="3" id="KW-1185">Reference proteome</keyword>
<feature type="compositionally biased region" description="Polar residues" evidence="1">
    <location>
        <begin position="213"/>
        <end position="223"/>
    </location>
</feature>
<dbReference type="AlphaFoldDB" id="F4RTN0"/>
<name>F4RTN0_MELLP</name>
<dbReference type="VEuPathDB" id="FungiDB:MELLADRAFT_108605"/>
<dbReference type="GeneID" id="18923515"/>
<dbReference type="Proteomes" id="UP000001072">
    <property type="component" value="Unassembled WGS sequence"/>
</dbReference>
<feature type="compositionally biased region" description="Polar residues" evidence="1">
    <location>
        <begin position="174"/>
        <end position="198"/>
    </location>
</feature>
<dbReference type="HOGENOM" id="CLU_1428298_0_0_1"/>
<feature type="compositionally biased region" description="Polar residues" evidence="1">
    <location>
        <begin position="45"/>
        <end position="58"/>
    </location>
</feature>
<dbReference type="InParanoid" id="F4RTN0"/>
<feature type="compositionally biased region" description="Basic and acidic residues" evidence="1">
    <location>
        <begin position="15"/>
        <end position="27"/>
    </location>
</feature>
<evidence type="ECO:0000313" key="2">
    <source>
        <dbReference type="EMBL" id="EGG04286.1"/>
    </source>
</evidence>
<proteinExistence type="predicted"/>
<feature type="compositionally biased region" description="Polar residues" evidence="1">
    <location>
        <begin position="66"/>
        <end position="153"/>
    </location>
</feature>
<dbReference type="EMBL" id="GL883119">
    <property type="protein sequence ID" value="EGG04286.1"/>
    <property type="molecule type" value="Genomic_DNA"/>
</dbReference>
<evidence type="ECO:0000313" key="3">
    <source>
        <dbReference type="Proteomes" id="UP000001072"/>
    </source>
</evidence>
<organism evidence="3">
    <name type="scientific">Melampsora larici-populina (strain 98AG31 / pathotype 3-4-7)</name>
    <name type="common">Poplar leaf rust fungus</name>
    <dbReference type="NCBI Taxonomy" id="747676"/>
    <lineage>
        <taxon>Eukaryota</taxon>
        <taxon>Fungi</taxon>
        <taxon>Dikarya</taxon>
        <taxon>Basidiomycota</taxon>
        <taxon>Pucciniomycotina</taxon>
        <taxon>Pucciniomycetes</taxon>
        <taxon>Pucciniales</taxon>
        <taxon>Melampsoraceae</taxon>
        <taxon>Melampsora</taxon>
    </lineage>
</organism>
<feature type="region of interest" description="Disordered" evidence="1">
    <location>
        <begin position="1"/>
        <end position="223"/>
    </location>
</feature>
<gene>
    <name evidence="2" type="ORF">MELLADRAFT_108605</name>
</gene>
<evidence type="ECO:0000256" key="1">
    <source>
        <dbReference type="SAM" id="MobiDB-lite"/>
    </source>
</evidence>
<accession>F4RTN0</accession>
<reference evidence="3" key="1">
    <citation type="journal article" date="2011" name="Proc. Natl. Acad. Sci. U.S.A.">
        <title>Obligate biotrophy features unraveled by the genomic analysis of rust fungi.</title>
        <authorList>
            <person name="Duplessis S."/>
            <person name="Cuomo C.A."/>
            <person name="Lin Y.-C."/>
            <person name="Aerts A."/>
            <person name="Tisserant E."/>
            <person name="Veneault-Fourrey C."/>
            <person name="Joly D.L."/>
            <person name="Hacquard S."/>
            <person name="Amselem J."/>
            <person name="Cantarel B.L."/>
            <person name="Chiu R."/>
            <person name="Coutinho P.M."/>
            <person name="Feau N."/>
            <person name="Field M."/>
            <person name="Frey P."/>
            <person name="Gelhaye E."/>
            <person name="Goldberg J."/>
            <person name="Grabherr M.G."/>
            <person name="Kodira C.D."/>
            <person name="Kohler A."/>
            <person name="Kuees U."/>
            <person name="Lindquist E.A."/>
            <person name="Lucas S.M."/>
            <person name="Mago R."/>
            <person name="Mauceli E."/>
            <person name="Morin E."/>
            <person name="Murat C."/>
            <person name="Pangilinan J.L."/>
            <person name="Park R."/>
            <person name="Pearson M."/>
            <person name="Quesneville H."/>
            <person name="Rouhier N."/>
            <person name="Sakthikumar S."/>
            <person name="Salamov A.A."/>
            <person name="Schmutz J."/>
            <person name="Selles B."/>
            <person name="Shapiro H."/>
            <person name="Tanguay P."/>
            <person name="Tuskan G.A."/>
            <person name="Henrissat B."/>
            <person name="Van de Peer Y."/>
            <person name="Rouze P."/>
            <person name="Ellis J.G."/>
            <person name="Dodds P.N."/>
            <person name="Schein J.E."/>
            <person name="Zhong S."/>
            <person name="Hamelin R.C."/>
            <person name="Grigoriev I.V."/>
            <person name="Szabo L.J."/>
            <person name="Martin F."/>
        </authorList>
    </citation>
    <scope>NUCLEOTIDE SEQUENCE [LARGE SCALE GENOMIC DNA]</scope>
    <source>
        <strain evidence="3">98AG31 / pathotype 3-4-7</strain>
    </source>
</reference>
<sequence length="223" mass="23850">MWDCEIAESVAKSSGSKERKDVKDKGTRAKIAVSSPKTEDVTLSIDPTSNNQEGGTENTKADSPDTEVSSVHASTSKINQGPSADTNNTEAASPNSEGSSVHDSTSKNDQASSADMNKTNAEVSSVQDSNSRINHGPSVDTNPQPNQRVTSNDGSEDHNHQTNQQPHTRDESPLASQSEIQSPRTTCAQKVSQVNQTDNIKELARGTRKSKRVTSQTSDRVST</sequence>
<dbReference type="RefSeq" id="XP_007412415.1">
    <property type="nucleotide sequence ID" value="XM_007412353.1"/>
</dbReference>